<dbReference type="Gene3D" id="3.40.50.2300">
    <property type="match status" value="2"/>
</dbReference>
<evidence type="ECO:0000256" key="2">
    <source>
        <dbReference type="ARBA" id="ARBA00023125"/>
    </source>
</evidence>
<dbReference type="PRINTS" id="PR00036">
    <property type="entry name" value="HTHLACI"/>
</dbReference>
<dbReference type="AlphaFoldDB" id="S0KP94"/>
<dbReference type="PANTHER" id="PTHR30146:SF154">
    <property type="entry name" value="TRANSCRIPTION REGULATOR, MEMBER OF GALR FAMILY"/>
    <property type="match status" value="1"/>
</dbReference>
<evidence type="ECO:0000256" key="1">
    <source>
        <dbReference type="ARBA" id="ARBA00023015"/>
    </source>
</evidence>
<dbReference type="InterPro" id="IPR028082">
    <property type="entry name" value="Peripla_BP_I"/>
</dbReference>
<keyword evidence="3" id="KW-0804">Transcription</keyword>
<dbReference type="eggNOG" id="COG1609">
    <property type="taxonomic scope" value="Bacteria"/>
</dbReference>
<evidence type="ECO:0000256" key="3">
    <source>
        <dbReference type="ARBA" id="ARBA00023163"/>
    </source>
</evidence>
<dbReference type="Pfam" id="PF00356">
    <property type="entry name" value="LacI"/>
    <property type="match status" value="1"/>
</dbReference>
<keyword evidence="2" id="KW-0238">DNA-binding</keyword>
<evidence type="ECO:0000313" key="6">
    <source>
        <dbReference type="Proteomes" id="UP000015961"/>
    </source>
</evidence>
<dbReference type="CDD" id="cd06283">
    <property type="entry name" value="PBP1_RegR_EndR_KdgR-like"/>
    <property type="match status" value="1"/>
</dbReference>
<dbReference type="PANTHER" id="PTHR30146">
    <property type="entry name" value="LACI-RELATED TRANSCRIPTIONAL REPRESSOR"/>
    <property type="match status" value="1"/>
</dbReference>
<dbReference type="RefSeq" id="WP_016186210.1">
    <property type="nucleotide sequence ID" value="NZ_ASWO01000003.1"/>
</dbReference>
<name>S0KP94_9ENTE</name>
<keyword evidence="6" id="KW-1185">Reference proteome</keyword>
<dbReference type="PROSITE" id="PS50932">
    <property type="entry name" value="HTH_LACI_2"/>
    <property type="match status" value="1"/>
</dbReference>
<accession>S0KP94</accession>
<dbReference type="OrthoDB" id="1639518at2"/>
<sequence>MKKITINDVAREAGVSKTTISRFLNQNYNNMSEQTKNRIEKVIQDLNYRPNKQAQSLKSKHSFLIGVVVADISNMFSSLLLKGIGTILEQKGYQMIIMDAANSISKEKVLLERLLDQNVDAIILQPSSSYTSTYQFLVDRSLPVLLVDRDTIPKQWSSILTNNEDATYTLAEEIERKGYEHIIVVSEPLNEVRTRASRYRVFEEYTKQSEQTLSLVELTRQSEVDSYLNGLLPLNKKTVLFASNGRMLMQCLQWLIQNNVSLPTTIGITGFDDWNITELIGPGITSIEQPSYELGKTAAQLLLEEINEKEKMQQVIVPSNIRWRHSL</sequence>
<dbReference type="InterPro" id="IPR046335">
    <property type="entry name" value="LacI/GalR-like_sensor"/>
</dbReference>
<dbReference type="PROSITE" id="PS00356">
    <property type="entry name" value="HTH_LACI_1"/>
    <property type="match status" value="1"/>
</dbReference>
<proteinExistence type="predicted"/>
<dbReference type="CDD" id="cd01392">
    <property type="entry name" value="HTH_LacI"/>
    <property type="match status" value="1"/>
</dbReference>
<comment type="caution">
    <text evidence="5">The sequence shown here is derived from an EMBL/GenBank/DDBJ whole genome shotgun (WGS) entry which is preliminary data.</text>
</comment>
<protein>
    <recommendedName>
        <fullName evidence="4">HTH lacI-type domain-containing protein</fullName>
    </recommendedName>
</protein>
<dbReference type="STRING" id="1140003.OMY_01773"/>
<dbReference type="InterPro" id="IPR010982">
    <property type="entry name" value="Lambda_DNA-bd_dom_sf"/>
</dbReference>
<dbReference type="EMBL" id="ASWO01000003">
    <property type="protein sequence ID" value="EOT86064.1"/>
    <property type="molecule type" value="Genomic_DNA"/>
</dbReference>
<organism evidence="5 6">
    <name type="scientific">Enterococcus sulfureus ATCC 49903</name>
    <dbReference type="NCBI Taxonomy" id="1140003"/>
    <lineage>
        <taxon>Bacteria</taxon>
        <taxon>Bacillati</taxon>
        <taxon>Bacillota</taxon>
        <taxon>Bacilli</taxon>
        <taxon>Lactobacillales</taxon>
        <taxon>Enterococcaceae</taxon>
        <taxon>Enterococcus</taxon>
    </lineage>
</organism>
<dbReference type="PATRIC" id="fig|1140003.3.peg.1711"/>
<dbReference type="SMART" id="SM00354">
    <property type="entry name" value="HTH_LACI"/>
    <property type="match status" value="1"/>
</dbReference>
<keyword evidence="1" id="KW-0805">Transcription regulation</keyword>
<dbReference type="InterPro" id="IPR000843">
    <property type="entry name" value="HTH_LacI"/>
</dbReference>
<dbReference type="Pfam" id="PF13377">
    <property type="entry name" value="Peripla_BP_3"/>
    <property type="match status" value="1"/>
</dbReference>
<dbReference type="SUPFAM" id="SSF47413">
    <property type="entry name" value="lambda repressor-like DNA-binding domains"/>
    <property type="match status" value="1"/>
</dbReference>
<dbReference type="GO" id="GO:0000976">
    <property type="term" value="F:transcription cis-regulatory region binding"/>
    <property type="evidence" value="ECO:0007669"/>
    <property type="project" value="TreeGrafter"/>
</dbReference>
<evidence type="ECO:0000259" key="4">
    <source>
        <dbReference type="PROSITE" id="PS50932"/>
    </source>
</evidence>
<gene>
    <name evidence="5" type="ORF">I573_00817</name>
</gene>
<dbReference type="Gene3D" id="1.10.260.40">
    <property type="entry name" value="lambda repressor-like DNA-binding domains"/>
    <property type="match status" value="1"/>
</dbReference>
<feature type="domain" description="HTH lacI-type" evidence="4">
    <location>
        <begin position="4"/>
        <end position="59"/>
    </location>
</feature>
<evidence type="ECO:0000313" key="5">
    <source>
        <dbReference type="EMBL" id="EOT86064.1"/>
    </source>
</evidence>
<dbReference type="GO" id="GO:0003700">
    <property type="term" value="F:DNA-binding transcription factor activity"/>
    <property type="evidence" value="ECO:0007669"/>
    <property type="project" value="TreeGrafter"/>
</dbReference>
<dbReference type="SUPFAM" id="SSF53822">
    <property type="entry name" value="Periplasmic binding protein-like I"/>
    <property type="match status" value="1"/>
</dbReference>
<reference evidence="5 6" key="1">
    <citation type="submission" date="2013-03" db="EMBL/GenBank/DDBJ databases">
        <title>The Genome Sequence of Enterococcus sulfureus ATCC_49903 (PacBio/Illumina hybrid assembly).</title>
        <authorList>
            <consortium name="The Broad Institute Genomics Platform"/>
            <consortium name="The Broad Institute Genome Sequencing Center for Infectious Disease"/>
            <person name="Earl A."/>
            <person name="Russ C."/>
            <person name="Gilmore M."/>
            <person name="Surin D."/>
            <person name="Walker B."/>
            <person name="Young S."/>
            <person name="Zeng Q."/>
            <person name="Gargeya S."/>
            <person name="Fitzgerald M."/>
            <person name="Haas B."/>
            <person name="Abouelleil A."/>
            <person name="Allen A.W."/>
            <person name="Alvarado L."/>
            <person name="Arachchi H.M."/>
            <person name="Berlin A.M."/>
            <person name="Chapman S.B."/>
            <person name="Gainer-Dewar J."/>
            <person name="Goldberg J."/>
            <person name="Griggs A."/>
            <person name="Gujja S."/>
            <person name="Hansen M."/>
            <person name="Howarth C."/>
            <person name="Imamovic A."/>
            <person name="Ireland A."/>
            <person name="Larimer J."/>
            <person name="McCowan C."/>
            <person name="Murphy C."/>
            <person name="Pearson M."/>
            <person name="Poon T.W."/>
            <person name="Priest M."/>
            <person name="Roberts A."/>
            <person name="Saif S."/>
            <person name="Shea T."/>
            <person name="Sisk P."/>
            <person name="Sykes S."/>
            <person name="Wortman J."/>
            <person name="Nusbaum C."/>
            <person name="Birren B."/>
        </authorList>
    </citation>
    <scope>NUCLEOTIDE SEQUENCE [LARGE SCALE GENOMIC DNA]</scope>
    <source>
        <strain evidence="5 6">ATCC 49903</strain>
    </source>
</reference>
<dbReference type="Proteomes" id="UP000015961">
    <property type="component" value="Unassembled WGS sequence"/>
</dbReference>